<evidence type="ECO:0000256" key="1">
    <source>
        <dbReference type="SAM" id="Phobius"/>
    </source>
</evidence>
<dbReference type="Proteomes" id="UP000594260">
    <property type="component" value="Unplaced"/>
</dbReference>
<dbReference type="RefSeq" id="XP_022649817.1">
    <property type="nucleotide sequence ID" value="XM_022794082.1"/>
</dbReference>
<reference evidence="2" key="1">
    <citation type="submission" date="2021-01" db="UniProtKB">
        <authorList>
            <consortium name="EnsemblMetazoa"/>
        </authorList>
    </citation>
    <scope>IDENTIFICATION</scope>
</reference>
<protein>
    <submittedName>
        <fullName evidence="2">Uncharacterized protein</fullName>
    </submittedName>
</protein>
<keyword evidence="1" id="KW-0472">Membrane</keyword>
<accession>A0A7M7JC13</accession>
<proteinExistence type="predicted"/>
<keyword evidence="1" id="KW-1133">Transmembrane helix</keyword>
<feature type="transmembrane region" description="Helical" evidence="1">
    <location>
        <begin position="87"/>
        <end position="108"/>
    </location>
</feature>
<organism evidence="2 3">
    <name type="scientific">Varroa destructor</name>
    <name type="common">Honeybee mite</name>
    <dbReference type="NCBI Taxonomy" id="109461"/>
    <lineage>
        <taxon>Eukaryota</taxon>
        <taxon>Metazoa</taxon>
        <taxon>Ecdysozoa</taxon>
        <taxon>Arthropoda</taxon>
        <taxon>Chelicerata</taxon>
        <taxon>Arachnida</taxon>
        <taxon>Acari</taxon>
        <taxon>Parasitiformes</taxon>
        <taxon>Mesostigmata</taxon>
        <taxon>Gamasina</taxon>
        <taxon>Dermanyssoidea</taxon>
        <taxon>Varroidae</taxon>
        <taxon>Varroa</taxon>
    </lineage>
</organism>
<dbReference type="EnsemblMetazoa" id="XM_022794082">
    <property type="protein sequence ID" value="XP_022649817"/>
    <property type="gene ID" value="LOC111245569"/>
</dbReference>
<sequence>MVVAALSDRWRKLMSQLTIDTSSNSKISLNTREELREALHNESTRSYASTFDITDDIGVLEDSVFETGNLAPGISGSGLFPAQLRKMVLRTLFIMVAAYLTVLVLMFAPASCSLYMDAAFACKIHFRIAAICDYFRLRRVCSLLRLQYVLYFHNKCRLFGDLHANYSSLVRWSRVDFEKDPRFYFVSACRQYDRRVCYHLFNNFMLATRSGRSRSCGCCPAGCDSLQNSHHYQAFLAEQLCLSCAHLNRVPYKHMFIVSVHIHLLGDVK</sequence>
<keyword evidence="1" id="KW-0812">Transmembrane</keyword>
<dbReference type="AlphaFoldDB" id="A0A7M7JC13"/>
<keyword evidence="3" id="KW-1185">Reference proteome</keyword>
<dbReference type="InParanoid" id="A0A7M7JC13"/>
<dbReference type="KEGG" id="vde:111245569"/>
<evidence type="ECO:0000313" key="3">
    <source>
        <dbReference type="Proteomes" id="UP000594260"/>
    </source>
</evidence>
<dbReference type="GeneID" id="111245569"/>
<evidence type="ECO:0000313" key="2">
    <source>
        <dbReference type="EnsemblMetazoa" id="XP_022649817"/>
    </source>
</evidence>
<name>A0A7M7JC13_VARDE</name>